<comment type="subcellular location">
    <subcellularLocation>
        <location evidence="1">Membrane</location>
        <topology evidence="1">Multi-pass membrane protein</topology>
    </subcellularLocation>
</comment>
<dbReference type="STRING" id="1612308.SAMN05444581_109139"/>
<keyword evidence="4 5" id="KW-0472">Membrane</keyword>
<evidence type="ECO:0000256" key="5">
    <source>
        <dbReference type="SAM" id="Phobius"/>
    </source>
</evidence>
<evidence type="ECO:0000313" key="6">
    <source>
        <dbReference type="EMBL" id="SFK52522.1"/>
    </source>
</evidence>
<sequence>MPLTPFRIALAILLIASGSIASAWTLQVLGFAPCELCLKERIPYYVGIALAGAACLLALNRSTALLPAAFGFIGLIFAASAIFGGYHAGVEWGFWPGPKDCTGPLDHTQSVNDFLTRLQTFKAVRCDAVAIRIFGLSLAAWNAVISVALAGLAAAGVGACADKRLFS</sequence>
<dbReference type="InterPro" id="IPR003752">
    <property type="entry name" value="DiS_bond_form_DsbB/BdbC"/>
</dbReference>
<dbReference type="Gene3D" id="1.20.1550.10">
    <property type="entry name" value="DsbB-like"/>
    <property type="match status" value="1"/>
</dbReference>
<dbReference type="RefSeq" id="WP_091682535.1">
    <property type="nucleotide sequence ID" value="NZ_FOSN01000009.1"/>
</dbReference>
<dbReference type="OrthoDB" id="9808637at2"/>
<evidence type="ECO:0000256" key="4">
    <source>
        <dbReference type="ARBA" id="ARBA00023136"/>
    </source>
</evidence>
<keyword evidence="3 5" id="KW-1133">Transmembrane helix</keyword>
<dbReference type="InterPro" id="IPR024199">
    <property type="entry name" value="Uncharacterised_DsbB"/>
</dbReference>
<gene>
    <name evidence="6" type="ORF">SAMN05444581_109139</name>
</gene>
<keyword evidence="7" id="KW-1185">Reference proteome</keyword>
<dbReference type="AlphaFoldDB" id="A0A1I4A7X9"/>
<dbReference type="InterPro" id="IPR023380">
    <property type="entry name" value="DsbB-like_sf"/>
</dbReference>
<feature type="transmembrane region" description="Helical" evidence="5">
    <location>
        <begin position="139"/>
        <end position="161"/>
    </location>
</feature>
<evidence type="ECO:0000256" key="1">
    <source>
        <dbReference type="ARBA" id="ARBA00004141"/>
    </source>
</evidence>
<dbReference type="GO" id="GO:0016020">
    <property type="term" value="C:membrane"/>
    <property type="evidence" value="ECO:0007669"/>
    <property type="project" value="UniProtKB-SubCell"/>
</dbReference>
<dbReference type="EMBL" id="FOSN01000009">
    <property type="protein sequence ID" value="SFK52522.1"/>
    <property type="molecule type" value="Genomic_DNA"/>
</dbReference>
<dbReference type="SUPFAM" id="SSF158442">
    <property type="entry name" value="DsbB-like"/>
    <property type="match status" value="1"/>
</dbReference>
<evidence type="ECO:0000313" key="7">
    <source>
        <dbReference type="Proteomes" id="UP000198755"/>
    </source>
</evidence>
<keyword evidence="2 5" id="KW-0812">Transmembrane</keyword>
<dbReference type="Pfam" id="PF02600">
    <property type="entry name" value="DsbB"/>
    <property type="match status" value="1"/>
</dbReference>
<feature type="transmembrane region" description="Helical" evidence="5">
    <location>
        <begin position="42"/>
        <end position="59"/>
    </location>
</feature>
<protein>
    <submittedName>
        <fullName evidence="6">Disulfide bond formation protein DsbB</fullName>
    </submittedName>
</protein>
<reference evidence="6 7" key="1">
    <citation type="submission" date="2016-10" db="EMBL/GenBank/DDBJ databases">
        <authorList>
            <person name="de Groot N.N."/>
        </authorList>
    </citation>
    <scope>NUCLEOTIDE SEQUENCE [LARGE SCALE GENOMIC DNA]</scope>
    <source>
        <strain evidence="6 7">NE2</strain>
    </source>
</reference>
<dbReference type="Proteomes" id="UP000198755">
    <property type="component" value="Unassembled WGS sequence"/>
</dbReference>
<name>A0A1I4A7X9_9HYPH</name>
<proteinExistence type="predicted"/>
<evidence type="ECO:0000256" key="2">
    <source>
        <dbReference type="ARBA" id="ARBA00022692"/>
    </source>
</evidence>
<dbReference type="GO" id="GO:0006457">
    <property type="term" value="P:protein folding"/>
    <property type="evidence" value="ECO:0007669"/>
    <property type="project" value="InterPro"/>
</dbReference>
<feature type="transmembrane region" description="Helical" evidence="5">
    <location>
        <begin position="66"/>
        <end position="86"/>
    </location>
</feature>
<dbReference type="PIRSF" id="PIRSF033913">
    <property type="entry name" value="S-S_format_DsbB"/>
    <property type="match status" value="1"/>
</dbReference>
<accession>A0A1I4A7X9</accession>
<dbReference type="GO" id="GO:0015035">
    <property type="term" value="F:protein-disulfide reductase activity"/>
    <property type="evidence" value="ECO:0007669"/>
    <property type="project" value="InterPro"/>
</dbReference>
<evidence type="ECO:0000256" key="3">
    <source>
        <dbReference type="ARBA" id="ARBA00022989"/>
    </source>
</evidence>
<organism evidence="6 7">
    <name type="scientific">Methylocapsa palsarum</name>
    <dbReference type="NCBI Taxonomy" id="1612308"/>
    <lineage>
        <taxon>Bacteria</taxon>
        <taxon>Pseudomonadati</taxon>
        <taxon>Pseudomonadota</taxon>
        <taxon>Alphaproteobacteria</taxon>
        <taxon>Hyphomicrobiales</taxon>
        <taxon>Beijerinckiaceae</taxon>
        <taxon>Methylocapsa</taxon>
    </lineage>
</organism>